<gene>
    <name evidence="2" type="ORF">FDP22_11055</name>
</gene>
<dbReference type="EMBL" id="CP040818">
    <property type="protein sequence ID" value="QDL92268.1"/>
    <property type="molecule type" value="Genomic_DNA"/>
</dbReference>
<dbReference type="AlphaFoldDB" id="A0A5B8FHR3"/>
<reference evidence="2 3" key="1">
    <citation type="submission" date="2019-06" db="EMBL/GenBank/DDBJ databases">
        <title>Genome sequence of Rhodobacteraceae bacterium D4M1.</title>
        <authorList>
            <person name="Cao J."/>
        </authorList>
    </citation>
    <scope>NUCLEOTIDE SEQUENCE [LARGE SCALE GENOMIC DNA]</scope>
    <source>
        <strain evidence="2 3">D4M1</strain>
    </source>
</reference>
<accession>A0A5B8FHR3</accession>
<dbReference type="KEGG" id="ppru:FDP22_11055"/>
<protein>
    <submittedName>
        <fullName evidence="2">Uncharacterized protein</fullName>
    </submittedName>
</protein>
<evidence type="ECO:0000313" key="3">
    <source>
        <dbReference type="Proteomes" id="UP000305888"/>
    </source>
</evidence>
<evidence type="ECO:0000256" key="1">
    <source>
        <dbReference type="SAM" id="SignalP"/>
    </source>
</evidence>
<name>A0A5B8FHR3_9RHOB</name>
<dbReference type="Proteomes" id="UP000305888">
    <property type="component" value="Chromosome"/>
</dbReference>
<keyword evidence="3" id="KW-1185">Reference proteome</keyword>
<keyword evidence="1" id="KW-0732">Signal</keyword>
<sequence>MPAISPPRAAVACAALALLSACTPAPQNIRAGTVAVETVRPRAYMGRWRSGESFTVIYAVTEISGRAAVCGAWSYFGNATSTHYPQLLSSMRVDMGDDRLVSNLSYFTATGVAEPGTVDTPTLSCALSELPWQPGYATQRPEISASQHSFNG</sequence>
<feature type="signal peptide" evidence="1">
    <location>
        <begin position="1"/>
        <end position="25"/>
    </location>
</feature>
<evidence type="ECO:0000313" key="2">
    <source>
        <dbReference type="EMBL" id="QDL92268.1"/>
    </source>
</evidence>
<feature type="chain" id="PRO_5022958666" evidence="1">
    <location>
        <begin position="26"/>
        <end position="152"/>
    </location>
</feature>
<proteinExistence type="predicted"/>
<dbReference type="OrthoDB" id="7742414at2"/>
<dbReference type="RefSeq" id="WP_138572931.1">
    <property type="nucleotide sequence ID" value="NZ_CP040818.1"/>
</dbReference>
<organism evidence="2 3">
    <name type="scientific">Paroceanicella profunda</name>
    <dbReference type="NCBI Taxonomy" id="2579971"/>
    <lineage>
        <taxon>Bacteria</taxon>
        <taxon>Pseudomonadati</taxon>
        <taxon>Pseudomonadota</taxon>
        <taxon>Alphaproteobacteria</taxon>
        <taxon>Rhodobacterales</taxon>
        <taxon>Paracoccaceae</taxon>
        <taxon>Paroceanicella</taxon>
    </lineage>
</organism>